<keyword evidence="1" id="KW-1185">Reference proteome</keyword>
<proteinExistence type="predicted"/>
<sequence>MAVQINTGCLNKSLEDLSLSKLKSKESKDRLLKAKKQTRDILHRMFRHNDFTDTGLPFNKESSVEMYTILSLLVKANFSNIAVRNNQYKFIDKEGINVLPVENSALTIFRNFYESELRIRVDDNVIFEGDSKFIQMIISLNALVDDLLKSLCSKKYLNEREMAAKAYIRNLIKKILLTGCSINGYKWSRKIVTGFTKVDFRKISSVTN</sequence>
<organism evidence="1 2">
    <name type="scientific">Strongyloides venezuelensis</name>
    <name type="common">Threadworm</name>
    <dbReference type="NCBI Taxonomy" id="75913"/>
    <lineage>
        <taxon>Eukaryota</taxon>
        <taxon>Metazoa</taxon>
        <taxon>Ecdysozoa</taxon>
        <taxon>Nematoda</taxon>
        <taxon>Chromadorea</taxon>
        <taxon>Rhabditida</taxon>
        <taxon>Tylenchina</taxon>
        <taxon>Panagrolaimomorpha</taxon>
        <taxon>Strongyloidoidea</taxon>
        <taxon>Strongyloididae</taxon>
        <taxon>Strongyloides</taxon>
    </lineage>
</organism>
<accession>A0A0K0FS66</accession>
<reference evidence="2" key="2">
    <citation type="submission" date="2015-08" db="UniProtKB">
        <authorList>
            <consortium name="WormBaseParasite"/>
        </authorList>
    </citation>
    <scope>IDENTIFICATION</scope>
</reference>
<reference evidence="1" key="1">
    <citation type="submission" date="2014-07" db="EMBL/GenBank/DDBJ databases">
        <authorList>
            <person name="Martin A.A"/>
            <person name="De Silva N."/>
        </authorList>
    </citation>
    <scope>NUCLEOTIDE SEQUENCE</scope>
</reference>
<evidence type="ECO:0000313" key="1">
    <source>
        <dbReference type="Proteomes" id="UP000035680"/>
    </source>
</evidence>
<protein>
    <submittedName>
        <fullName evidence="2">DUF4194 domain-containing protein</fullName>
    </submittedName>
</protein>
<name>A0A0K0FS66_STRVS</name>
<dbReference type="WBParaSite" id="SVE_1317500.1">
    <property type="protein sequence ID" value="SVE_1317500.1"/>
    <property type="gene ID" value="SVE_1317500"/>
</dbReference>
<evidence type="ECO:0000313" key="2">
    <source>
        <dbReference type="WBParaSite" id="SVE_1317500.1"/>
    </source>
</evidence>
<dbReference type="Proteomes" id="UP000035680">
    <property type="component" value="Unassembled WGS sequence"/>
</dbReference>
<dbReference type="AlphaFoldDB" id="A0A0K0FS66"/>